<feature type="transmembrane region" description="Helical" evidence="9">
    <location>
        <begin position="193"/>
        <end position="215"/>
    </location>
</feature>
<evidence type="ECO:0000256" key="2">
    <source>
        <dbReference type="ARBA" id="ARBA00022448"/>
    </source>
</evidence>
<evidence type="ECO:0000256" key="3">
    <source>
        <dbReference type="ARBA" id="ARBA00022475"/>
    </source>
</evidence>
<comment type="subcellular location">
    <subcellularLocation>
        <location evidence="1">Cell membrane</location>
        <topology evidence="1">Multi-pass membrane protein</topology>
    </subcellularLocation>
</comment>
<gene>
    <name evidence="10" type="primary">livH2</name>
    <name evidence="10" type="ORF">AXFE_22800</name>
</gene>
<evidence type="ECO:0000256" key="6">
    <source>
        <dbReference type="ARBA" id="ARBA00022989"/>
    </source>
</evidence>
<comment type="caution">
    <text evidence="10">The sequence shown here is derived from an EMBL/GenBank/DDBJ whole genome shotgun (WGS) entry which is preliminary data.</text>
</comment>
<comment type="similarity">
    <text evidence="8">Belongs to the binding-protein-dependent transport system permease family. LivHM subfamily.</text>
</comment>
<dbReference type="GO" id="GO:0022857">
    <property type="term" value="F:transmembrane transporter activity"/>
    <property type="evidence" value="ECO:0007669"/>
    <property type="project" value="InterPro"/>
</dbReference>
<feature type="transmembrane region" description="Helical" evidence="9">
    <location>
        <begin position="267"/>
        <end position="285"/>
    </location>
</feature>
<dbReference type="InterPro" id="IPR052157">
    <property type="entry name" value="BCAA_transport_permease"/>
</dbReference>
<evidence type="ECO:0000256" key="8">
    <source>
        <dbReference type="ARBA" id="ARBA00037998"/>
    </source>
</evidence>
<feature type="transmembrane region" description="Helical" evidence="9">
    <location>
        <begin position="33"/>
        <end position="50"/>
    </location>
</feature>
<keyword evidence="5" id="KW-0029">Amino-acid transport</keyword>
<feature type="transmembrane region" description="Helical" evidence="9">
    <location>
        <begin position="6"/>
        <end position="26"/>
    </location>
</feature>
<feature type="transmembrane region" description="Helical" evidence="9">
    <location>
        <begin position="141"/>
        <end position="162"/>
    </location>
</feature>
<evidence type="ECO:0000256" key="7">
    <source>
        <dbReference type="ARBA" id="ARBA00023136"/>
    </source>
</evidence>
<dbReference type="GO" id="GO:0006865">
    <property type="term" value="P:amino acid transport"/>
    <property type="evidence" value="ECO:0007669"/>
    <property type="project" value="UniProtKB-KW"/>
</dbReference>
<dbReference type="GO" id="GO:0005886">
    <property type="term" value="C:plasma membrane"/>
    <property type="evidence" value="ECO:0007669"/>
    <property type="project" value="UniProtKB-SubCell"/>
</dbReference>
<proteinExistence type="inferred from homology"/>
<sequence>MLFEYAVIGGILLGIFYALLAVGLNVVYGAQKIINLAHGDIIMLGGYGAWELYNTYHISPILSTIIVIPITVLFGYLLNRLIAPRLVKASDPEMLSLILFFGLSEVIQALASLVFGSAERSLPVSSIPTSRLVLFGQGYPATWWVSALVIIPLLAIFVIFLYRTSIGLQVRAVISDSVEAAVAGINSKRVSGIYFGIGFALAACAGVWGVFIFGGVSPTEGAAITITAFAIIVFGSLGNTLGTIAAGIIFGIFYQLAQVYIPSWSNLVPYALVIATMLIRPQGLFGRRQRIA</sequence>
<evidence type="ECO:0000313" key="11">
    <source>
        <dbReference type="Proteomes" id="UP000032360"/>
    </source>
</evidence>
<reference evidence="10 11" key="1">
    <citation type="submission" date="2015-01" db="EMBL/GenBank/DDBJ databases">
        <title>Draft genome of the acidophilic iron oxidizer Acidithrix ferrooxidans strain Py-F3.</title>
        <authorList>
            <person name="Poehlein A."/>
            <person name="Eisen S."/>
            <person name="Schloemann M."/>
            <person name="Johnson B.D."/>
            <person name="Daniel R."/>
            <person name="Muehling M."/>
        </authorList>
    </citation>
    <scope>NUCLEOTIDE SEQUENCE [LARGE SCALE GENOMIC DNA]</scope>
    <source>
        <strain evidence="10 11">Py-F3</strain>
    </source>
</reference>
<evidence type="ECO:0000256" key="5">
    <source>
        <dbReference type="ARBA" id="ARBA00022970"/>
    </source>
</evidence>
<feature type="transmembrane region" description="Helical" evidence="9">
    <location>
        <begin position="94"/>
        <end position="115"/>
    </location>
</feature>
<evidence type="ECO:0000256" key="4">
    <source>
        <dbReference type="ARBA" id="ARBA00022692"/>
    </source>
</evidence>
<dbReference type="Pfam" id="PF02653">
    <property type="entry name" value="BPD_transp_2"/>
    <property type="match status" value="1"/>
</dbReference>
<name>A0A0D8HG97_9ACTN</name>
<dbReference type="AlphaFoldDB" id="A0A0D8HG97"/>
<evidence type="ECO:0000256" key="1">
    <source>
        <dbReference type="ARBA" id="ARBA00004651"/>
    </source>
</evidence>
<feature type="transmembrane region" description="Helical" evidence="9">
    <location>
        <begin position="56"/>
        <end position="82"/>
    </location>
</feature>
<keyword evidence="4 9" id="KW-0812">Transmembrane</keyword>
<dbReference type="OrthoDB" id="9807115at2"/>
<keyword evidence="3" id="KW-1003">Cell membrane</keyword>
<accession>A0A0D8HG97</accession>
<dbReference type="RefSeq" id="WP_052605898.1">
    <property type="nucleotide sequence ID" value="NZ_JXYS01000072.1"/>
</dbReference>
<dbReference type="PANTHER" id="PTHR11795:SF445">
    <property type="entry name" value="AMINO ACID ABC TRANSPORTER PERMEASE PROTEIN"/>
    <property type="match status" value="1"/>
</dbReference>
<dbReference type="PANTHER" id="PTHR11795">
    <property type="entry name" value="BRANCHED-CHAIN AMINO ACID TRANSPORT SYSTEM PERMEASE PROTEIN LIVH"/>
    <property type="match status" value="1"/>
</dbReference>
<evidence type="ECO:0000256" key="9">
    <source>
        <dbReference type="SAM" id="Phobius"/>
    </source>
</evidence>
<evidence type="ECO:0000313" key="10">
    <source>
        <dbReference type="EMBL" id="KJF16859.1"/>
    </source>
</evidence>
<keyword evidence="6 9" id="KW-1133">Transmembrane helix</keyword>
<protein>
    <submittedName>
        <fullName evidence="10">High-affinity branched-chain amino acid transport system permease protein LivH</fullName>
    </submittedName>
</protein>
<keyword evidence="7 9" id="KW-0472">Membrane</keyword>
<dbReference type="InterPro" id="IPR001851">
    <property type="entry name" value="ABC_transp_permease"/>
</dbReference>
<dbReference type="STRING" id="1280514.AXFE_22800"/>
<dbReference type="CDD" id="cd06582">
    <property type="entry name" value="TM_PBP1_LivH_like"/>
    <property type="match status" value="1"/>
</dbReference>
<dbReference type="Proteomes" id="UP000032360">
    <property type="component" value="Unassembled WGS sequence"/>
</dbReference>
<dbReference type="EMBL" id="JXYS01000072">
    <property type="protein sequence ID" value="KJF16859.1"/>
    <property type="molecule type" value="Genomic_DNA"/>
</dbReference>
<keyword evidence="2" id="KW-0813">Transport</keyword>
<organism evidence="10 11">
    <name type="scientific">Acidithrix ferrooxidans</name>
    <dbReference type="NCBI Taxonomy" id="1280514"/>
    <lineage>
        <taxon>Bacteria</taxon>
        <taxon>Bacillati</taxon>
        <taxon>Actinomycetota</taxon>
        <taxon>Acidimicrobiia</taxon>
        <taxon>Acidimicrobiales</taxon>
        <taxon>Acidimicrobiaceae</taxon>
        <taxon>Acidithrix</taxon>
    </lineage>
</organism>
<keyword evidence="11" id="KW-1185">Reference proteome</keyword>
<feature type="transmembrane region" description="Helical" evidence="9">
    <location>
        <begin position="221"/>
        <end position="237"/>
    </location>
</feature>